<comment type="caution">
    <text evidence="2">The sequence shown here is derived from an EMBL/GenBank/DDBJ whole genome shotgun (WGS) entry which is preliminary data.</text>
</comment>
<feature type="compositionally biased region" description="Low complexity" evidence="1">
    <location>
        <begin position="48"/>
        <end position="57"/>
    </location>
</feature>
<dbReference type="EMBL" id="NAJO01000004">
    <property type="protein sequence ID" value="OQO12745.1"/>
    <property type="molecule type" value="Genomic_DNA"/>
</dbReference>
<feature type="compositionally biased region" description="Low complexity" evidence="1">
    <location>
        <begin position="1221"/>
        <end position="1237"/>
    </location>
</feature>
<feature type="region of interest" description="Disordered" evidence="1">
    <location>
        <begin position="1219"/>
        <end position="1242"/>
    </location>
</feature>
<dbReference type="Proteomes" id="UP000192596">
    <property type="component" value="Unassembled WGS sequence"/>
</dbReference>
<dbReference type="Gene3D" id="3.40.50.150">
    <property type="entry name" value="Vaccinia Virus protein VP39"/>
    <property type="match status" value="1"/>
</dbReference>
<feature type="region of interest" description="Disordered" evidence="1">
    <location>
        <begin position="644"/>
        <end position="779"/>
    </location>
</feature>
<feature type="compositionally biased region" description="Low complexity" evidence="1">
    <location>
        <begin position="295"/>
        <end position="312"/>
    </location>
</feature>
<feature type="region of interest" description="Disordered" evidence="1">
    <location>
        <begin position="934"/>
        <end position="992"/>
    </location>
</feature>
<proteinExistence type="predicted"/>
<feature type="compositionally biased region" description="Polar residues" evidence="1">
    <location>
        <begin position="944"/>
        <end position="955"/>
    </location>
</feature>
<feature type="compositionally biased region" description="Polar residues" evidence="1">
    <location>
        <begin position="128"/>
        <end position="164"/>
    </location>
</feature>
<organism evidence="2 3">
    <name type="scientific">Cryoendolithus antarcticus</name>
    <dbReference type="NCBI Taxonomy" id="1507870"/>
    <lineage>
        <taxon>Eukaryota</taxon>
        <taxon>Fungi</taxon>
        <taxon>Dikarya</taxon>
        <taxon>Ascomycota</taxon>
        <taxon>Pezizomycotina</taxon>
        <taxon>Dothideomycetes</taxon>
        <taxon>Dothideomycetidae</taxon>
        <taxon>Cladosporiales</taxon>
        <taxon>Cladosporiaceae</taxon>
        <taxon>Cryoendolithus</taxon>
    </lineage>
</organism>
<gene>
    <name evidence="2" type="ORF">B0A48_02209</name>
</gene>
<protein>
    <submittedName>
        <fullName evidence="2">Uncharacterized protein</fullName>
    </submittedName>
</protein>
<dbReference type="OrthoDB" id="5382952at2759"/>
<name>A0A1V8TMZ6_9PEZI</name>
<feature type="compositionally biased region" description="Polar residues" evidence="1">
    <location>
        <begin position="767"/>
        <end position="779"/>
    </location>
</feature>
<feature type="region of interest" description="Disordered" evidence="1">
    <location>
        <begin position="196"/>
        <end position="332"/>
    </location>
</feature>
<keyword evidence="3" id="KW-1185">Reference proteome</keyword>
<feature type="compositionally biased region" description="Polar residues" evidence="1">
    <location>
        <begin position="19"/>
        <end position="28"/>
    </location>
</feature>
<evidence type="ECO:0000313" key="2">
    <source>
        <dbReference type="EMBL" id="OQO12745.1"/>
    </source>
</evidence>
<feature type="region of interest" description="Disordered" evidence="1">
    <location>
        <begin position="491"/>
        <end position="533"/>
    </location>
</feature>
<feature type="compositionally biased region" description="Polar residues" evidence="1">
    <location>
        <begin position="213"/>
        <end position="223"/>
    </location>
</feature>
<feature type="compositionally biased region" description="Low complexity" evidence="1">
    <location>
        <begin position="956"/>
        <end position="965"/>
    </location>
</feature>
<evidence type="ECO:0000256" key="1">
    <source>
        <dbReference type="SAM" id="MobiDB-lite"/>
    </source>
</evidence>
<feature type="region of interest" description="Disordered" evidence="1">
    <location>
        <begin position="92"/>
        <end position="164"/>
    </location>
</feature>
<feature type="compositionally biased region" description="Basic and acidic residues" evidence="1">
    <location>
        <begin position="257"/>
        <end position="270"/>
    </location>
</feature>
<dbReference type="STRING" id="1507870.A0A1V8TMZ6"/>
<evidence type="ECO:0000313" key="3">
    <source>
        <dbReference type="Proteomes" id="UP000192596"/>
    </source>
</evidence>
<dbReference type="InterPro" id="IPR029063">
    <property type="entry name" value="SAM-dependent_MTases_sf"/>
</dbReference>
<reference evidence="3" key="1">
    <citation type="submission" date="2017-03" db="EMBL/GenBank/DDBJ databases">
        <title>Genomes of endolithic fungi from Antarctica.</title>
        <authorList>
            <person name="Coleine C."/>
            <person name="Masonjones S."/>
            <person name="Stajich J.E."/>
        </authorList>
    </citation>
    <scope>NUCLEOTIDE SEQUENCE [LARGE SCALE GENOMIC DNA]</scope>
    <source>
        <strain evidence="3">CCFEE 5527</strain>
    </source>
</reference>
<accession>A0A1V8TMZ6</accession>
<sequence length="1337" mass="145763">MRQSGIVDIQSARVARTPSLVSGSSASEFDSPRAHGLRRKPSSIDQYAAQRRAAHAATDLHPVAMHHGDRGVEDDFEDSVLGISMPAIGAASKSRGVSASEHASRLGLPPVRESSTSSSNSTVKAPQPTATGSTKGRTTITEVSKSQGKVNAAISKSTVPSRSATTIQMKPVGDSTLTHNPIVVPPELAHLNVETPARNDKHKPLPPLRPSRDNTPSLTNVNRPSPVVQSDLPKVYTTYHKRPSPSKSPRFGFFTRRAKDVAEKGAEKPKKEARKGPAAGTGHEGYGRFHFRGRSGSTTSSTTNRSPSSDSTASSQIRPAAPRKNSAASKDEAQLDEFLRQRLSPVILRGSGGSNDGQGSSIASVHLVSSSSPSLNSLITPQLRLLPSAMDDGRSSQTSKHVSLRSDALTTDSEDDAFVQQRNLAARRSFGKLHANGKISTRMPAPINTNIPPRLESLDSYDAETSAWPQTDSTLPPRTSIDTREGLLLHAQPAEPERKPSRKWNFFQRAHASPRKGRETIRDESLTSESNARATNLDNVGNYAMLNTISPVGLDEVERIVQENEASADESVRRDMPARKLVPYEHRHTSLLPSPPTLASPAFAQKPGAPNVMVRLNSSESPELLRAKMAVPSQMAHVVDIPRSPQVDQQSQLPPRPAPQILHTPELTQGTFGTPELRSASESPRLPRLSPIGRIPPVVSRRDRDRRMPDTSFSRPFVNTQPKPTVRPPGSLYNQIRELASPIDGGSQPVSSTSGKSDSVSTSKQSYPSSEQPTISTNRTSADYYAGNEFMAFPPRKNSEQSYSSSSGYGSWLGPSRVLMIEEDDVWNEYDDLMDETLPLKTPISGGSSLGAPFQYADVLHETKSPVMPAPLSFGLPLSKEPKTALPLPPRQRAEQLTLSVPQQVARLMQPSLSPLTPDSLSHFVAAYGDRHSGLTAGQRESSKAPQQRLSMQLPRNSTSSSRYSRSSRHSRSASLPEANARHSQSSMLSGARFSRDAQLLDIAEQDSDEEGSMRNLRAAALMTSKWLSFGRVLFSSAHNEMRLSNEPRVLVLDGLGGDWSHYVAMSYPDAKVYNLGPSSGSDEAFAASSGWKAQKNHRHINFANISSPFPFPKGFFTAVVLRFPTTSTEQAYAACVLECKRVLRPGGHLEVAVLDLDLMNMGTRGRKAVRGLKTRLQARDTSISLRNMSDVLVRLIGRRGFENVQRCIVGVPAAGRIPRSQDLSSSSSNRSSQQTSWEPEKPAAVNDINFADLLQDSRATGMNQTRNNDDGIVARVSQVGRWWYSACYEKPLLKNDKSIWNEPGLLRECEKQGTSFKLLICCAQKPTQTRRRTVSV</sequence>
<dbReference type="SUPFAM" id="SSF53335">
    <property type="entry name" value="S-adenosyl-L-methionine-dependent methyltransferases"/>
    <property type="match status" value="1"/>
</dbReference>
<feature type="compositionally biased region" description="Polar residues" evidence="1">
    <location>
        <begin position="711"/>
        <end position="723"/>
    </location>
</feature>
<feature type="compositionally biased region" description="Low complexity" evidence="1">
    <location>
        <begin position="750"/>
        <end position="766"/>
    </location>
</feature>
<feature type="compositionally biased region" description="Basic and acidic residues" evidence="1">
    <location>
        <begin position="516"/>
        <end position="525"/>
    </location>
</feature>
<dbReference type="CDD" id="cd02440">
    <property type="entry name" value="AdoMet_MTases"/>
    <property type="match status" value="1"/>
</dbReference>
<dbReference type="InParanoid" id="A0A1V8TMZ6"/>
<feature type="region of interest" description="Disordered" evidence="1">
    <location>
        <begin position="17"/>
        <end position="71"/>
    </location>
</feature>
<feature type="compositionally biased region" description="Basic and acidic residues" evidence="1">
    <location>
        <begin position="700"/>
        <end position="709"/>
    </location>
</feature>